<dbReference type="InterPro" id="IPR005548">
    <property type="entry name" value="Cell_div_FtsQ/DivIB_C"/>
</dbReference>
<keyword evidence="2 9" id="KW-1003">Cell membrane</keyword>
<feature type="domain" description="POTRA" evidence="11">
    <location>
        <begin position="140"/>
        <end position="208"/>
    </location>
</feature>
<evidence type="ECO:0000256" key="5">
    <source>
        <dbReference type="ARBA" id="ARBA00022692"/>
    </source>
</evidence>
<evidence type="ECO:0000313" key="13">
    <source>
        <dbReference type="Proteomes" id="UP000238348"/>
    </source>
</evidence>
<keyword evidence="8 9" id="KW-0131">Cell cycle</keyword>
<dbReference type="InterPro" id="IPR034746">
    <property type="entry name" value="POTRA"/>
</dbReference>
<evidence type="ECO:0000256" key="6">
    <source>
        <dbReference type="ARBA" id="ARBA00022989"/>
    </source>
</evidence>
<dbReference type="InterPro" id="IPR013685">
    <property type="entry name" value="POTRA_FtsQ_type"/>
</dbReference>
<dbReference type="RefSeq" id="WP_104978531.1">
    <property type="nucleotide sequence ID" value="NZ_CP012673.1"/>
</dbReference>
<comment type="subcellular location">
    <subcellularLocation>
        <location evidence="9">Cell membrane</location>
        <topology evidence="9">Single-pass type II membrane protein</topology>
    </subcellularLocation>
    <subcellularLocation>
        <location evidence="1">Membrane</location>
    </subcellularLocation>
    <text evidence="9">Localizes to the division septum.</text>
</comment>
<proteinExistence type="inferred from homology"/>
<evidence type="ECO:0000256" key="2">
    <source>
        <dbReference type="ARBA" id="ARBA00022475"/>
    </source>
</evidence>
<dbReference type="HAMAP" id="MF_00911">
    <property type="entry name" value="FtsQ_subfam"/>
    <property type="match status" value="1"/>
</dbReference>
<dbReference type="Gene3D" id="3.10.20.310">
    <property type="entry name" value="membrane protein fhac"/>
    <property type="match status" value="1"/>
</dbReference>
<evidence type="ECO:0000256" key="7">
    <source>
        <dbReference type="ARBA" id="ARBA00023136"/>
    </source>
</evidence>
<keyword evidence="7 9" id="KW-0472">Membrane</keyword>
<sequence>MTERPSAPPPPNRRRAPPPAAPSARSASARGSKPEPARGSKPEPARGSKPELPAPAPKNERVRASAPPHESPPPPATSVSVRPPRPSASDGGSPGAPRAARPIARHLRALQLLAGAAVVLVASTAVAWGARRYIVSSPRFAVRTVLVDGVQRRTAEQVASSGGIEVGKNIFTLDLELAGASISADPWIERATVTRKLPSTVHVSVVEREAQALVAIDGELYLATRDGELFKALAEDDPVDLPIVTGITGEQVARDRPGVVIAVRRLLDVVEDMARAGVARRYPIQELHVERDGTVVVTIGKEGIALHLGQPPYRDKVGQASRVLTELAQRKANASVIFLDNDAHPERVVVRMK</sequence>
<keyword evidence="3" id="KW-0997">Cell inner membrane</keyword>
<evidence type="ECO:0000256" key="4">
    <source>
        <dbReference type="ARBA" id="ARBA00022618"/>
    </source>
</evidence>
<dbReference type="GO" id="GO:0032153">
    <property type="term" value="C:cell division site"/>
    <property type="evidence" value="ECO:0007669"/>
    <property type="project" value="UniProtKB-UniRule"/>
</dbReference>
<evidence type="ECO:0000313" key="12">
    <source>
        <dbReference type="EMBL" id="AUX40780.1"/>
    </source>
</evidence>
<dbReference type="PANTHER" id="PTHR35851">
    <property type="entry name" value="CELL DIVISION PROTEIN FTSQ"/>
    <property type="match status" value="1"/>
</dbReference>
<feature type="compositionally biased region" description="Pro residues" evidence="10">
    <location>
        <begin position="1"/>
        <end position="21"/>
    </location>
</feature>
<keyword evidence="4 9" id="KW-0132">Cell division</keyword>
<keyword evidence="6 9" id="KW-1133">Transmembrane helix</keyword>
<evidence type="ECO:0000256" key="9">
    <source>
        <dbReference type="HAMAP-Rule" id="MF_00911"/>
    </source>
</evidence>
<reference evidence="12 13" key="1">
    <citation type="submission" date="2015-09" db="EMBL/GenBank/DDBJ databases">
        <title>Sorangium comparison.</title>
        <authorList>
            <person name="Zaburannyi N."/>
            <person name="Bunk B."/>
            <person name="Overmann J."/>
            <person name="Mueller R."/>
        </authorList>
    </citation>
    <scope>NUCLEOTIDE SEQUENCE [LARGE SCALE GENOMIC DNA]</scope>
    <source>
        <strain evidence="12 13">So ce26</strain>
    </source>
</reference>
<name>A0A2L0ENC2_SORCE</name>
<evidence type="ECO:0000256" key="10">
    <source>
        <dbReference type="SAM" id="MobiDB-lite"/>
    </source>
</evidence>
<dbReference type="Pfam" id="PF03799">
    <property type="entry name" value="FtsQ_DivIB_C"/>
    <property type="match status" value="1"/>
</dbReference>
<dbReference type="PROSITE" id="PS51779">
    <property type="entry name" value="POTRA"/>
    <property type="match status" value="1"/>
</dbReference>
<gene>
    <name evidence="12" type="primary">ftsH</name>
    <name evidence="9" type="synonym">ftsQ</name>
    <name evidence="12" type="ORF">SOCE26_021810</name>
</gene>
<evidence type="ECO:0000256" key="8">
    <source>
        <dbReference type="ARBA" id="ARBA00023306"/>
    </source>
</evidence>
<evidence type="ECO:0000256" key="1">
    <source>
        <dbReference type="ARBA" id="ARBA00004370"/>
    </source>
</evidence>
<dbReference type="InterPro" id="IPR026579">
    <property type="entry name" value="FtsQ"/>
</dbReference>
<feature type="compositionally biased region" description="Basic and acidic residues" evidence="10">
    <location>
        <begin position="32"/>
        <end position="49"/>
    </location>
</feature>
<dbReference type="PANTHER" id="PTHR35851:SF1">
    <property type="entry name" value="CELL DIVISION PROTEIN FTSQ"/>
    <property type="match status" value="1"/>
</dbReference>
<evidence type="ECO:0000259" key="11">
    <source>
        <dbReference type="PROSITE" id="PS51779"/>
    </source>
</evidence>
<organism evidence="12 13">
    <name type="scientific">Sorangium cellulosum</name>
    <name type="common">Polyangium cellulosum</name>
    <dbReference type="NCBI Taxonomy" id="56"/>
    <lineage>
        <taxon>Bacteria</taxon>
        <taxon>Pseudomonadati</taxon>
        <taxon>Myxococcota</taxon>
        <taxon>Polyangia</taxon>
        <taxon>Polyangiales</taxon>
        <taxon>Polyangiaceae</taxon>
        <taxon>Sorangium</taxon>
    </lineage>
</organism>
<dbReference type="AlphaFoldDB" id="A0A2L0ENC2"/>
<dbReference type="GO" id="GO:0090529">
    <property type="term" value="P:cell septum assembly"/>
    <property type="evidence" value="ECO:0007669"/>
    <property type="project" value="InterPro"/>
</dbReference>
<protein>
    <recommendedName>
        <fullName evidence="9">Cell division protein FtsQ</fullName>
    </recommendedName>
</protein>
<dbReference type="GO" id="GO:0043093">
    <property type="term" value="P:FtsZ-dependent cytokinesis"/>
    <property type="evidence" value="ECO:0007669"/>
    <property type="project" value="UniProtKB-UniRule"/>
</dbReference>
<evidence type="ECO:0000256" key="3">
    <source>
        <dbReference type="ARBA" id="ARBA00022519"/>
    </source>
</evidence>
<comment type="similarity">
    <text evidence="9">Belongs to the FtsQ/DivIB family. FtsQ subfamily.</text>
</comment>
<comment type="function">
    <text evidence="9">Essential cell division protein.</text>
</comment>
<accession>A0A2L0ENC2</accession>
<feature type="compositionally biased region" description="Low complexity" evidence="10">
    <location>
        <begin position="77"/>
        <end position="99"/>
    </location>
</feature>
<dbReference type="Pfam" id="PF08478">
    <property type="entry name" value="POTRA_1"/>
    <property type="match status" value="1"/>
</dbReference>
<keyword evidence="5 9" id="KW-0812">Transmembrane</keyword>
<dbReference type="Proteomes" id="UP000238348">
    <property type="component" value="Chromosome"/>
</dbReference>
<dbReference type="OrthoDB" id="5379889at2"/>
<dbReference type="EMBL" id="CP012673">
    <property type="protein sequence ID" value="AUX40780.1"/>
    <property type="molecule type" value="Genomic_DNA"/>
</dbReference>
<dbReference type="GO" id="GO:0005886">
    <property type="term" value="C:plasma membrane"/>
    <property type="evidence" value="ECO:0007669"/>
    <property type="project" value="UniProtKB-SubCell"/>
</dbReference>
<feature type="region of interest" description="Disordered" evidence="10">
    <location>
        <begin position="1"/>
        <end position="99"/>
    </location>
</feature>